<dbReference type="CDD" id="cd03360">
    <property type="entry name" value="LbH_AT_putative"/>
    <property type="match status" value="1"/>
</dbReference>
<keyword evidence="2" id="KW-1185">Reference proteome</keyword>
<accession>A0ABW1P6S3</accession>
<dbReference type="Gene3D" id="2.160.10.10">
    <property type="entry name" value="Hexapeptide repeat proteins"/>
    <property type="match status" value="1"/>
</dbReference>
<dbReference type="InterPro" id="IPR001451">
    <property type="entry name" value="Hexapep"/>
</dbReference>
<gene>
    <name evidence="1" type="ORF">ACFP3R_16730</name>
</gene>
<dbReference type="EMBL" id="JBHSQO010000014">
    <property type="protein sequence ID" value="MFC6090926.1"/>
    <property type="molecule type" value="Genomic_DNA"/>
</dbReference>
<evidence type="ECO:0000313" key="2">
    <source>
        <dbReference type="Proteomes" id="UP001596220"/>
    </source>
</evidence>
<protein>
    <submittedName>
        <fullName evidence="1">NeuD/PglB/VioB family sugar acetyltransferase</fullName>
    </submittedName>
</protein>
<dbReference type="Gene3D" id="3.40.50.720">
    <property type="entry name" value="NAD(P)-binding Rossmann-like Domain"/>
    <property type="match status" value="1"/>
</dbReference>
<dbReference type="NCBIfam" id="TIGR03570">
    <property type="entry name" value="NeuD_NnaD"/>
    <property type="match status" value="1"/>
</dbReference>
<dbReference type="SUPFAM" id="SSF51161">
    <property type="entry name" value="Trimeric LpxA-like enzymes"/>
    <property type="match status" value="1"/>
</dbReference>
<dbReference type="Proteomes" id="UP001596220">
    <property type="component" value="Unassembled WGS sequence"/>
</dbReference>
<dbReference type="PANTHER" id="PTHR43300">
    <property type="entry name" value="ACETYLTRANSFERASE"/>
    <property type="match status" value="1"/>
</dbReference>
<proteinExistence type="predicted"/>
<dbReference type="PANTHER" id="PTHR43300:SF7">
    <property type="entry name" value="UDP-N-ACETYLBACILLOSAMINE N-ACETYLTRANSFERASE"/>
    <property type="match status" value="1"/>
</dbReference>
<dbReference type="InterPro" id="IPR011004">
    <property type="entry name" value="Trimer_LpxA-like_sf"/>
</dbReference>
<comment type="caution">
    <text evidence="1">The sequence shown here is derived from an EMBL/GenBank/DDBJ whole genome shotgun (WGS) entry which is preliminary data.</text>
</comment>
<organism evidence="1 2">
    <name type="scientific">Saccharothrix lopnurensis</name>
    <dbReference type="NCBI Taxonomy" id="1670621"/>
    <lineage>
        <taxon>Bacteria</taxon>
        <taxon>Bacillati</taxon>
        <taxon>Actinomycetota</taxon>
        <taxon>Actinomycetes</taxon>
        <taxon>Pseudonocardiales</taxon>
        <taxon>Pseudonocardiaceae</taxon>
        <taxon>Saccharothrix</taxon>
    </lineage>
</organism>
<dbReference type="Pfam" id="PF00132">
    <property type="entry name" value="Hexapep"/>
    <property type="match status" value="1"/>
</dbReference>
<evidence type="ECO:0000313" key="1">
    <source>
        <dbReference type="EMBL" id="MFC6090926.1"/>
    </source>
</evidence>
<dbReference type="InterPro" id="IPR050179">
    <property type="entry name" value="Trans_hexapeptide_repeat"/>
</dbReference>
<reference evidence="2" key="1">
    <citation type="journal article" date="2019" name="Int. J. Syst. Evol. Microbiol.">
        <title>The Global Catalogue of Microorganisms (GCM) 10K type strain sequencing project: providing services to taxonomists for standard genome sequencing and annotation.</title>
        <authorList>
            <consortium name="The Broad Institute Genomics Platform"/>
            <consortium name="The Broad Institute Genome Sequencing Center for Infectious Disease"/>
            <person name="Wu L."/>
            <person name="Ma J."/>
        </authorList>
    </citation>
    <scope>NUCLEOTIDE SEQUENCE [LARGE SCALE GENOMIC DNA]</scope>
    <source>
        <strain evidence="2">CGMCC 4.7246</strain>
    </source>
</reference>
<dbReference type="RefSeq" id="WP_380637125.1">
    <property type="nucleotide sequence ID" value="NZ_JBHSQO010000014.1"/>
</dbReference>
<dbReference type="InterPro" id="IPR020019">
    <property type="entry name" value="AcTrfase_PglD-like"/>
</dbReference>
<name>A0ABW1P6S3_9PSEU</name>
<sequence>MSAVRVGATPRPLLLVGGGGLAREVLAAVRLLPGLWRPVGALDDDPARHGADLDGLPVLGGSDLVHERTDAAVLVCVANAHRPRGRLGVVARLGLPADRYATLVHPAASVAAGTAVGPGSVLLAGAVVTAPLRLGAHVVAMPHVLITHDDEVADGATFAGRASLGGSVRVGEGAYLGQGCAVREGVSIGAGAVVGMGSVVLHDVPAGEVWAGNPARRLREGNGS</sequence>